<keyword evidence="1" id="KW-0602">Photosynthesis</keyword>
<keyword evidence="5" id="KW-1185">Reference proteome</keyword>
<reference evidence="4 5" key="1">
    <citation type="submission" date="2023-04" db="EMBL/GenBank/DDBJ databases">
        <title>Forest soil microbial communities from Buena Vista Peninsula, Colon Province, Panama.</title>
        <authorList>
            <person name="Bouskill N."/>
        </authorList>
    </citation>
    <scope>NUCLEOTIDE SEQUENCE [LARGE SCALE GENOMIC DNA]</scope>
    <source>
        <strain evidence="4 5">GGS1</strain>
    </source>
</reference>
<evidence type="ECO:0000259" key="3">
    <source>
        <dbReference type="Pfam" id="PF05368"/>
    </source>
</evidence>
<accession>A0ABT6LZM8</accession>
<name>A0ABT6LZM8_9ACTN</name>
<evidence type="ECO:0000313" key="5">
    <source>
        <dbReference type="Proteomes" id="UP001160499"/>
    </source>
</evidence>
<keyword evidence="2" id="KW-0604">Photosystem II</keyword>
<dbReference type="SUPFAM" id="SSF51735">
    <property type="entry name" value="NAD(P)-binding Rossmann-fold domains"/>
    <property type="match status" value="1"/>
</dbReference>
<evidence type="ECO:0000256" key="2">
    <source>
        <dbReference type="ARBA" id="ARBA00023276"/>
    </source>
</evidence>
<gene>
    <name evidence="4" type="ORF">M2283_009113</name>
</gene>
<evidence type="ECO:0000256" key="1">
    <source>
        <dbReference type="ARBA" id="ARBA00022531"/>
    </source>
</evidence>
<dbReference type="InterPro" id="IPR044256">
    <property type="entry name" value="HCF244-like"/>
</dbReference>
<sequence length="329" mass="35044">MSAAASAPSTKPLADDLTESETLMPATDPTALPVLVVGATGSLGGKVVDELLGRGKNVRALVRPTIDASRLESRGVQIARGDMLDVDSLVAAMNGADAVITTAAGYTRGGKNANDIDTIGNANLAEAAHRTGIRRFVLTSILTSDQTPQVPHFWHKKLAEDKLEQLGVPFVALRPGAFLDQVASMAGDPLDKGRMVWIGKATVPLTFVHTSDLAAYLAAAVDTEAEAGERIDIGWDRPVSMREVADVMGRRAGKKIKVVAVPSAVARAAGAVVGRFMPLIKDLAAMFRWFETGRYAADPRRQEQLFGPVPTAEDALARFTDELRTAQHR</sequence>
<dbReference type="CDD" id="cd05243">
    <property type="entry name" value="SDR_a5"/>
    <property type="match status" value="1"/>
</dbReference>
<dbReference type="Proteomes" id="UP001160499">
    <property type="component" value="Unassembled WGS sequence"/>
</dbReference>
<organism evidence="4 5">
    <name type="scientific">Streptomyces pseudovenezuelae</name>
    <dbReference type="NCBI Taxonomy" id="67350"/>
    <lineage>
        <taxon>Bacteria</taxon>
        <taxon>Bacillati</taxon>
        <taxon>Actinomycetota</taxon>
        <taxon>Actinomycetes</taxon>
        <taxon>Kitasatosporales</taxon>
        <taxon>Streptomycetaceae</taxon>
        <taxon>Streptomyces</taxon>
        <taxon>Streptomyces aurantiacus group</taxon>
    </lineage>
</organism>
<comment type="caution">
    <text evidence="4">The sequence shown here is derived from an EMBL/GenBank/DDBJ whole genome shotgun (WGS) entry which is preliminary data.</text>
</comment>
<dbReference type="PANTHER" id="PTHR47128">
    <property type="match status" value="1"/>
</dbReference>
<dbReference type="Gene3D" id="3.40.50.720">
    <property type="entry name" value="NAD(P)-binding Rossmann-like Domain"/>
    <property type="match status" value="1"/>
</dbReference>
<dbReference type="PANTHER" id="PTHR47128:SF2">
    <property type="entry name" value="PROTEIN HIGH CHLOROPHYLL FLUORESCENCE PHENOTYPE 244, CHLOROPLASTIC"/>
    <property type="match status" value="1"/>
</dbReference>
<evidence type="ECO:0000313" key="4">
    <source>
        <dbReference type="EMBL" id="MDH6221766.1"/>
    </source>
</evidence>
<dbReference type="Pfam" id="PF05368">
    <property type="entry name" value="NmrA"/>
    <property type="match status" value="1"/>
</dbReference>
<proteinExistence type="predicted"/>
<dbReference type="InterPro" id="IPR036291">
    <property type="entry name" value="NAD(P)-bd_dom_sf"/>
</dbReference>
<protein>
    <submittedName>
        <fullName evidence="4">Uncharacterized protein YbjT (DUF2867 family)</fullName>
    </submittedName>
</protein>
<dbReference type="EMBL" id="JARXVH010000026">
    <property type="protein sequence ID" value="MDH6221766.1"/>
    <property type="molecule type" value="Genomic_DNA"/>
</dbReference>
<dbReference type="InterPro" id="IPR008030">
    <property type="entry name" value="NmrA-like"/>
</dbReference>
<feature type="domain" description="NmrA-like" evidence="3">
    <location>
        <begin position="34"/>
        <end position="296"/>
    </location>
</feature>